<proteinExistence type="predicted"/>
<evidence type="ECO:0000256" key="1">
    <source>
        <dbReference type="SAM" id="MobiDB-lite"/>
    </source>
</evidence>
<accession>A0A921MRQ0</accession>
<feature type="region of interest" description="Disordered" evidence="1">
    <location>
        <begin position="91"/>
        <end position="127"/>
    </location>
</feature>
<dbReference type="Pfam" id="PF11325">
    <property type="entry name" value="DUF3127"/>
    <property type="match status" value="1"/>
</dbReference>
<evidence type="ECO:0000313" key="3">
    <source>
        <dbReference type="Proteomes" id="UP000757103"/>
    </source>
</evidence>
<dbReference type="AlphaFoldDB" id="A0A921MRQ0"/>
<organism evidence="2 3">
    <name type="scientific">Barnesiella viscericola</name>
    <dbReference type="NCBI Taxonomy" id="397865"/>
    <lineage>
        <taxon>Bacteria</taxon>
        <taxon>Pseudomonadati</taxon>
        <taxon>Bacteroidota</taxon>
        <taxon>Bacteroidia</taxon>
        <taxon>Bacteroidales</taxon>
        <taxon>Barnesiellaceae</taxon>
        <taxon>Barnesiella</taxon>
    </lineage>
</organism>
<protein>
    <submittedName>
        <fullName evidence="2">DUF3127 domain-containing protein</fullName>
    </submittedName>
</protein>
<dbReference type="EMBL" id="DYUD01000022">
    <property type="protein sequence ID" value="HJG89125.1"/>
    <property type="molecule type" value="Genomic_DNA"/>
</dbReference>
<dbReference type="Proteomes" id="UP000757103">
    <property type="component" value="Unassembled WGS sequence"/>
</dbReference>
<sequence length="127" mass="14244">MEIKGRIIHVLPLQEGVSKAGNPWKKQEYVLETEEQYPRKVCFNLFGDKVDQYPAAIGDDVTVSFDLESREFNGRWYTDVRAWKIEKSAPTAQAVPDMPPMPNDIPPFPPAPAAPDLAPSSTDDLPF</sequence>
<gene>
    <name evidence="2" type="ORF">K8U91_06615</name>
</gene>
<comment type="caution">
    <text evidence="2">The sequence shown here is derived from an EMBL/GenBank/DDBJ whole genome shotgun (WGS) entry which is preliminary data.</text>
</comment>
<dbReference type="InterPro" id="IPR021474">
    <property type="entry name" value="DUF3127"/>
</dbReference>
<feature type="compositionally biased region" description="Pro residues" evidence="1">
    <location>
        <begin position="97"/>
        <end position="113"/>
    </location>
</feature>
<name>A0A921MRQ0_9BACT</name>
<evidence type="ECO:0000313" key="2">
    <source>
        <dbReference type="EMBL" id="HJG89125.1"/>
    </source>
</evidence>
<reference evidence="2" key="2">
    <citation type="submission" date="2021-09" db="EMBL/GenBank/DDBJ databases">
        <authorList>
            <person name="Gilroy R."/>
        </authorList>
    </citation>
    <scope>NUCLEOTIDE SEQUENCE</scope>
    <source>
        <strain evidence="2">CHK121-7720</strain>
    </source>
</reference>
<reference evidence="2" key="1">
    <citation type="journal article" date="2021" name="PeerJ">
        <title>Extensive microbial diversity within the chicken gut microbiome revealed by metagenomics and culture.</title>
        <authorList>
            <person name="Gilroy R."/>
            <person name="Ravi A."/>
            <person name="Getino M."/>
            <person name="Pursley I."/>
            <person name="Horton D.L."/>
            <person name="Alikhan N.F."/>
            <person name="Baker D."/>
            <person name="Gharbi K."/>
            <person name="Hall N."/>
            <person name="Watson M."/>
            <person name="Adriaenssens E.M."/>
            <person name="Foster-Nyarko E."/>
            <person name="Jarju S."/>
            <person name="Secka A."/>
            <person name="Antonio M."/>
            <person name="Oren A."/>
            <person name="Chaudhuri R.R."/>
            <person name="La Ragione R."/>
            <person name="Hildebrand F."/>
            <person name="Pallen M.J."/>
        </authorList>
    </citation>
    <scope>NUCLEOTIDE SEQUENCE</scope>
    <source>
        <strain evidence="2">CHK121-7720</strain>
    </source>
</reference>
<dbReference type="RefSeq" id="WP_273306173.1">
    <property type="nucleotide sequence ID" value="NZ_DYUD01000022.1"/>
</dbReference>